<evidence type="ECO:0000313" key="3">
    <source>
        <dbReference type="Proteomes" id="UP000000310"/>
    </source>
</evidence>
<dbReference type="OrthoDB" id="814802at2"/>
<keyword evidence="1" id="KW-1133">Transmembrane helix</keyword>
<evidence type="ECO:0000313" key="2">
    <source>
        <dbReference type="EMBL" id="ADY54102.1"/>
    </source>
</evidence>
<gene>
    <name evidence="2" type="ordered locus">Pedsa_3573</name>
</gene>
<evidence type="ECO:0008006" key="4">
    <source>
        <dbReference type="Google" id="ProtNLM"/>
    </source>
</evidence>
<dbReference type="eggNOG" id="ENOG502Z80K">
    <property type="taxonomic scope" value="Bacteria"/>
</dbReference>
<accession>F0SF34</accession>
<dbReference type="HOGENOM" id="CLU_027065_0_0_10"/>
<keyword evidence="1" id="KW-0472">Membrane</keyword>
<dbReference type="Proteomes" id="UP000000310">
    <property type="component" value="Chromosome"/>
</dbReference>
<reference evidence="2 3" key="1">
    <citation type="journal article" date="2011" name="Stand. Genomic Sci.">
        <title>Complete genome sequence of the gliding, heparinolytic Pedobacter saltans type strain (113).</title>
        <authorList>
            <person name="Liolios K."/>
            <person name="Sikorski J."/>
            <person name="Lu M."/>
            <person name="Nolan M."/>
            <person name="Lapidus A."/>
            <person name="Lucas S."/>
            <person name="Hammon N."/>
            <person name="Deshpande S."/>
            <person name="Cheng J.F."/>
            <person name="Tapia R."/>
            <person name="Han C."/>
            <person name="Goodwin L."/>
            <person name="Pitluck S."/>
            <person name="Huntemann M."/>
            <person name="Ivanova N."/>
            <person name="Pagani I."/>
            <person name="Mavromatis K."/>
            <person name="Ovchinikova G."/>
            <person name="Pati A."/>
            <person name="Chen A."/>
            <person name="Palaniappan K."/>
            <person name="Land M."/>
            <person name="Hauser L."/>
            <person name="Brambilla E.M."/>
            <person name="Kotsyurbenko O."/>
            <person name="Rohde M."/>
            <person name="Tindall B.J."/>
            <person name="Abt B."/>
            <person name="Goker M."/>
            <person name="Detter J.C."/>
            <person name="Woyke T."/>
            <person name="Bristow J."/>
            <person name="Eisen J.A."/>
            <person name="Markowitz V."/>
            <person name="Hugenholtz P."/>
            <person name="Klenk H.P."/>
            <person name="Kyrpides N.C."/>
        </authorList>
    </citation>
    <scope>NUCLEOTIDE SEQUENCE [LARGE SCALE GENOMIC DNA]</scope>
    <source>
        <strain evidence="3">ATCC 51119 / DSM 12145 / JCM 21818 / LMG 10337 / NBRC 100064 / NCIMB 13643</strain>
    </source>
</reference>
<dbReference type="EMBL" id="CP002545">
    <property type="protein sequence ID" value="ADY54102.1"/>
    <property type="molecule type" value="Genomic_DNA"/>
</dbReference>
<dbReference type="STRING" id="762903.Pedsa_3573"/>
<protein>
    <recommendedName>
        <fullName evidence="4">AsmA-like C-terminal domain-containing protein</fullName>
    </recommendedName>
</protein>
<dbReference type="KEGG" id="psn:Pedsa_3573"/>
<sequence length="596" mass="68561">MIKSDSPKKKHKLKLFAIVLAIVTFIIVCSGIIIAIRWKPILTKTIQNTVLEVSDNLYQVKFADISLNLFTGSVYFKKLEIKADSNVYRGMIKKGIAPENIFNLKIKELTIKNIKPLKVYLKRYLDVKEIRILEPELIITYTRLRNKLNKRIDNRTTYEKIKNTLKSAKLENLKLNEIEFTYIDQSLQKPEITKINRVSINVTDILIDSISQFDSTRIFHSKDINVVLNDFNYPTADSLYFVKIAKLNVSTIKKNVTVEGFKLEPRYGEMQFASFFERQHERYSIRFDSIMLEKIDFPALIDYRTIYASKLTLNEGEIAIFLNRSKPKKLIDKAINYPHVALKRVNWSVYMDTVSIKGTDIKYSEYMANTNSKGIVKFNNLRGNVLRVTNDSSALSKQRYINAYLKTAFLGQADLNIHIKFDMIDPNAAFSYEGNLKNLELHALNPISKALAKVSFAAGKISNLAFSVNGNTAGANGTVKILYDGLRVHLMKKDSENENFKKMGLLSFLANALVIKESNPANNEEPRVSHPYYSRPSDASFFNVMWKVIFLGFKETIGITKEKEGEIKATAEKFKEIQKRREERKLRRKKLKEDSN</sequence>
<evidence type="ECO:0000256" key="1">
    <source>
        <dbReference type="SAM" id="Phobius"/>
    </source>
</evidence>
<reference evidence="3" key="2">
    <citation type="submission" date="2011-02" db="EMBL/GenBank/DDBJ databases">
        <title>The complete genome of Pedobacter saltans DSM 12145.</title>
        <authorList>
            <consortium name="US DOE Joint Genome Institute (JGI-PGF)"/>
            <person name="Lucas S."/>
            <person name="Copeland A."/>
            <person name="Lapidus A."/>
            <person name="Bruce D."/>
            <person name="Goodwin L."/>
            <person name="Pitluck S."/>
            <person name="Kyrpides N."/>
            <person name="Mavromatis K."/>
            <person name="Pagani I."/>
            <person name="Ivanova N."/>
            <person name="Ovchinnikova G."/>
            <person name="Lu M."/>
            <person name="Detter J.C."/>
            <person name="Han C."/>
            <person name="Land M."/>
            <person name="Hauser L."/>
            <person name="Markowitz V."/>
            <person name="Cheng J.-F."/>
            <person name="Hugenholtz P."/>
            <person name="Woyke T."/>
            <person name="Wu D."/>
            <person name="Tindall B."/>
            <person name="Pomrenke H.G."/>
            <person name="Brambilla E."/>
            <person name="Klenk H.-P."/>
            <person name="Eisen J.A."/>
        </authorList>
    </citation>
    <scope>NUCLEOTIDE SEQUENCE [LARGE SCALE GENOMIC DNA]</scope>
    <source>
        <strain evidence="3">ATCC 51119 / DSM 12145 / JCM 21818 / LMG 10337 / NBRC 100064 / NCIMB 13643</strain>
    </source>
</reference>
<proteinExistence type="predicted"/>
<keyword evidence="3" id="KW-1185">Reference proteome</keyword>
<name>F0SF34_PSESL</name>
<feature type="transmembrane region" description="Helical" evidence="1">
    <location>
        <begin position="15"/>
        <end position="38"/>
    </location>
</feature>
<keyword evidence="1" id="KW-0812">Transmembrane</keyword>
<organism evidence="2 3">
    <name type="scientific">Pseudopedobacter saltans (strain ATCC 51119 / DSM 12145 / JCM 21818 / CCUG 39354 / LMG 10337 / NBRC 100064 / NCIMB 13643)</name>
    <name type="common">Pedobacter saltans</name>
    <dbReference type="NCBI Taxonomy" id="762903"/>
    <lineage>
        <taxon>Bacteria</taxon>
        <taxon>Pseudomonadati</taxon>
        <taxon>Bacteroidota</taxon>
        <taxon>Sphingobacteriia</taxon>
        <taxon>Sphingobacteriales</taxon>
        <taxon>Sphingobacteriaceae</taxon>
        <taxon>Pseudopedobacter</taxon>
    </lineage>
</organism>
<dbReference type="AlphaFoldDB" id="F0SF34"/>
<dbReference type="RefSeq" id="WP_013634585.1">
    <property type="nucleotide sequence ID" value="NC_015177.1"/>
</dbReference>